<proteinExistence type="predicted"/>
<keyword evidence="3" id="KW-1185">Reference proteome</keyword>
<evidence type="ECO:0000313" key="3">
    <source>
        <dbReference type="Proteomes" id="UP000317650"/>
    </source>
</evidence>
<reference evidence="2 3" key="1">
    <citation type="journal article" date="2019" name="Nat. Plants">
        <title>Genome sequencing of Musa balbisiana reveals subgenome evolution and function divergence in polyploid bananas.</title>
        <authorList>
            <person name="Yao X."/>
        </authorList>
    </citation>
    <scope>NUCLEOTIDE SEQUENCE [LARGE SCALE GENOMIC DNA]</scope>
    <source>
        <strain evidence="3">cv. DH-PKW</strain>
        <tissue evidence="2">Leaves</tissue>
    </source>
</reference>
<feature type="compositionally biased region" description="Gly residues" evidence="1">
    <location>
        <begin position="56"/>
        <end position="65"/>
    </location>
</feature>
<dbReference type="EMBL" id="PYDT01000003">
    <property type="protein sequence ID" value="THU65638.1"/>
    <property type="molecule type" value="Genomic_DNA"/>
</dbReference>
<name>A0A4S8JTZ0_MUSBA</name>
<organism evidence="2 3">
    <name type="scientific">Musa balbisiana</name>
    <name type="common">Banana</name>
    <dbReference type="NCBI Taxonomy" id="52838"/>
    <lineage>
        <taxon>Eukaryota</taxon>
        <taxon>Viridiplantae</taxon>
        <taxon>Streptophyta</taxon>
        <taxon>Embryophyta</taxon>
        <taxon>Tracheophyta</taxon>
        <taxon>Spermatophyta</taxon>
        <taxon>Magnoliopsida</taxon>
        <taxon>Liliopsida</taxon>
        <taxon>Zingiberales</taxon>
        <taxon>Musaceae</taxon>
        <taxon>Musa</taxon>
    </lineage>
</organism>
<comment type="caution">
    <text evidence="2">The sequence shown here is derived from an EMBL/GenBank/DDBJ whole genome shotgun (WGS) entry which is preliminary data.</text>
</comment>
<evidence type="ECO:0000313" key="2">
    <source>
        <dbReference type="EMBL" id="THU65638.1"/>
    </source>
</evidence>
<protein>
    <submittedName>
        <fullName evidence="2">Uncharacterized protein</fullName>
    </submittedName>
</protein>
<dbReference type="AlphaFoldDB" id="A0A4S8JTZ0"/>
<accession>A0A4S8JTZ0</accession>
<feature type="region of interest" description="Disordered" evidence="1">
    <location>
        <begin position="55"/>
        <end position="81"/>
    </location>
</feature>
<sequence length="159" mass="17421">MPEVHESKKLDSCQEKFVITEQVKPKLLMLSERVHWFCASCSKLVYSYPSFETQQEGGGGGGGRGSRAEVSSSVHSSKHMPNANKRALTYWTAYSDATRGSSPGVSCPWPQRGSRKMLMLGAQKVRLVWPTLCMARASTATARASVRLKAAAEINRLTA</sequence>
<gene>
    <name evidence="2" type="ORF">C4D60_Mb05t05730</name>
</gene>
<dbReference type="Proteomes" id="UP000317650">
    <property type="component" value="Chromosome 5"/>
</dbReference>
<evidence type="ECO:0000256" key="1">
    <source>
        <dbReference type="SAM" id="MobiDB-lite"/>
    </source>
</evidence>